<dbReference type="PATRIC" id="fig|1496.1373.peg.1402"/>
<name>A0A031WFV9_CLODI</name>
<feature type="transmembrane region" description="Helical" evidence="6">
    <location>
        <begin position="50"/>
        <end position="71"/>
    </location>
</feature>
<dbReference type="EMBL" id="LK932401">
    <property type="protein sequence ID" value="CDS87214.1"/>
    <property type="molecule type" value="Genomic_DNA"/>
</dbReference>
<dbReference type="GO" id="GO:0005886">
    <property type="term" value="C:plasma membrane"/>
    <property type="evidence" value="ECO:0007669"/>
    <property type="project" value="UniProtKB-SubCell"/>
</dbReference>
<evidence type="ECO:0000313" key="13">
    <source>
        <dbReference type="EMBL" id="VFD30631.1"/>
    </source>
</evidence>
<evidence type="ECO:0000256" key="1">
    <source>
        <dbReference type="ARBA" id="ARBA00004651"/>
    </source>
</evidence>
<reference evidence="11" key="2">
    <citation type="journal article" date="2018" name="Genome Biol.">
        <title>SKESA: strategic k-mer extension for scrupulous assemblies.</title>
        <authorList>
            <person name="Souvorov A."/>
            <person name="Agarwala R."/>
            <person name="Lipman D.J."/>
        </authorList>
    </citation>
    <scope>NUCLEOTIDE SEQUENCE</scope>
    <source>
        <strain evidence="11">HN1000</strain>
    </source>
</reference>
<comment type="subcellular location">
    <subcellularLocation>
        <location evidence="1">Cell membrane</location>
        <topology evidence="1">Multi-pass membrane protein</topology>
    </subcellularLocation>
</comment>
<reference evidence="11" key="4">
    <citation type="submission" date="2021-06" db="EMBL/GenBank/DDBJ databases">
        <authorList>
            <consortium name="NCBI Pathogen Detection Project"/>
        </authorList>
    </citation>
    <scope>NUCLEOTIDE SEQUENCE</scope>
    <source>
        <strain evidence="11">HN1000</strain>
    </source>
</reference>
<protein>
    <submittedName>
        <fullName evidence="9 13">Membrane protein</fullName>
    </submittedName>
    <submittedName>
        <fullName evidence="12">Uncharacterized BCR, YitT family COG1284</fullName>
    </submittedName>
    <submittedName>
        <fullName evidence="11">YitT family protein</fullName>
    </submittedName>
</protein>
<dbReference type="Proteomes" id="UP000878956">
    <property type="component" value="Unassembled WGS sequence"/>
</dbReference>
<dbReference type="Pfam" id="PF02588">
    <property type="entry name" value="YitT_membrane"/>
    <property type="match status" value="1"/>
</dbReference>
<dbReference type="PIRSF" id="PIRSF006483">
    <property type="entry name" value="Membrane_protein_YitT"/>
    <property type="match status" value="1"/>
</dbReference>
<dbReference type="EMBL" id="CAADAN010000003">
    <property type="protein sequence ID" value="VFD30631.1"/>
    <property type="molecule type" value="Genomic_DNA"/>
</dbReference>
<dbReference type="RefSeq" id="WP_003435320.1">
    <property type="nucleotide sequence ID" value="NZ_AP031492.1"/>
</dbReference>
<dbReference type="InterPro" id="IPR003740">
    <property type="entry name" value="YitT"/>
</dbReference>
<proteinExistence type="predicted"/>
<dbReference type="InterPro" id="IPR051461">
    <property type="entry name" value="UPF0750_membrane"/>
</dbReference>
<dbReference type="InterPro" id="IPR019264">
    <property type="entry name" value="DUF2179"/>
</dbReference>
<evidence type="ECO:0000313" key="10">
    <source>
        <dbReference type="EMBL" id="CDT09914.1"/>
    </source>
</evidence>
<dbReference type="CDD" id="cd16380">
    <property type="entry name" value="YitT_C"/>
    <property type="match status" value="1"/>
</dbReference>
<dbReference type="GeneID" id="66354336"/>
<sequence length="286" mass="30837">MKKQKSPILLEMLGLFFGCISMSIGINMFLKPHTIAPGGLSGLSLVLNKVTGLPVSAIMLIIGVPLVILAFRIMGTKNSLKTLFGTVVFSAIVQLTDPLSKLRFTNDLLLSSIAGGILVGIGLGIMFKSDASTGGTDLIALILSKKFPGIKATKFMSCLDGMVVISSGIVNRSLETALYSGIALCVLIKIADMIMEGFDHSKAFFIISDEPESLRQAITEELDRGLTILDGKGGYTRENKEVLLVVVSKKQELYLKRLVKRTDPTAFVIVTDVHEVLGEGFKNLEN</sequence>
<evidence type="ECO:0000313" key="9">
    <source>
        <dbReference type="EMBL" id="CDS87900.1"/>
    </source>
</evidence>
<keyword evidence="4 6" id="KW-1133">Transmembrane helix</keyword>
<dbReference type="Proteomes" id="UP000411588">
    <property type="component" value="Unassembled WGS sequence"/>
</dbReference>
<evidence type="ECO:0000256" key="3">
    <source>
        <dbReference type="ARBA" id="ARBA00022692"/>
    </source>
</evidence>
<evidence type="ECO:0000256" key="5">
    <source>
        <dbReference type="ARBA" id="ARBA00023136"/>
    </source>
</evidence>
<dbReference type="KEGG" id="pdf:CD630DERM_19500"/>
<feature type="transmembrane region" description="Helical" evidence="6">
    <location>
        <begin position="12"/>
        <end position="30"/>
    </location>
</feature>
<dbReference type="EMBL" id="DAEPXK010000010">
    <property type="protein sequence ID" value="HBH1541893.1"/>
    <property type="molecule type" value="Genomic_DNA"/>
</dbReference>
<keyword evidence="5 6" id="KW-0472">Membrane</keyword>
<evidence type="ECO:0000313" key="15">
    <source>
        <dbReference type="Proteomes" id="UP000411588"/>
    </source>
</evidence>
<dbReference type="EMBL" id="LK932517">
    <property type="protein sequence ID" value="CDS87900.1"/>
    <property type="molecule type" value="Genomic_DNA"/>
</dbReference>
<keyword evidence="2" id="KW-1003">Cell membrane</keyword>
<dbReference type="EMBL" id="FUPS01000002">
    <property type="protein sequence ID" value="SJR95643.1"/>
    <property type="molecule type" value="Genomic_DNA"/>
</dbReference>
<feature type="transmembrane region" description="Helical" evidence="6">
    <location>
        <begin position="108"/>
        <end position="127"/>
    </location>
</feature>
<evidence type="ECO:0000313" key="11">
    <source>
        <dbReference type="EMBL" id="HBH1541893.1"/>
    </source>
</evidence>
<dbReference type="PANTHER" id="PTHR33545">
    <property type="entry name" value="UPF0750 MEMBRANE PROTEIN YITT-RELATED"/>
    <property type="match status" value="1"/>
</dbReference>
<evidence type="ECO:0000259" key="7">
    <source>
        <dbReference type="Pfam" id="PF10035"/>
    </source>
</evidence>
<dbReference type="EMBL" id="LK932972">
    <property type="protein sequence ID" value="CDT09914.1"/>
    <property type="molecule type" value="Genomic_DNA"/>
</dbReference>
<reference evidence="9" key="1">
    <citation type="submission" date="2014-07" db="EMBL/GenBank/DDBJ databases">
        <authorList>
            <person name="Monot Marc"/>
        </authorList>
    </citation>
    <scope>NUCLEOTIDE SEQUENCE</scope>
    <source>
        <strain evidence="10">7032989</strain>
        <strain evidence="8">7032994</strain>
    </source>
</reference>
<evidence type="ECO:0000256" key="4">
    <source>
        <dbReference type="ARBA" id="ARBA00022989"/>
    </source>
</evidence>
<evidence type="ECO:0000256" key="2">
    <source>
        <dbReference type="ARBA" id="ARBA00022475"/>
    </source>
</evidence>
<dbReference type="Gene3D" id="3.30.70.120">
    <property type="match status" value="1"/>
</dbReference>
<dbReference type="InterPro" id="IPR015867">
    <property type="entry name" value="N-reg_PII/ATP_PRibTrfase_C"/>
</dbReference>
<evidence type="ECO:0000313" key="8">
    <source>
        <dbReference type="EMBL" id="CDS87214.1"/>
    </source>
</evidence>
<dbReference type="AlphaFoldDB" id="A0A031WFV9"/>
<reference evidence="13 15" key="3">
    <citation type="submission" date="2019-02" db="EMBL/GenBank/DDBJ databases">
        <authorList>
            <consortium name="Pathogen Informatics"/>
        </authorList>
    </citation>
    <scope>NUCLEOTIDE SEQUENCE [LARGE SCALE GENOMIC DNA]</scope>
    <source>
        <strain evidence="15">clo34</strain>
        <strain evidence="13">Clo34</strain>
        <strain evidence="12 14">VRECD0157</strain>
    </source>
</reference>
<feature type="domain" description="DUF2179" evidence="7">
    <location>
        <begin position="224"/>
        <end position="278"/>
    </location>
</feature>
<dbReference type="PANTHER" id="PTHR33545:SF9">
    <property type="entry name" value="UPF0750 MEMBRANE PROTEIN YITE"/>
    <property type="match status" value="1"/>
</dbReference>
<dbReference type="Proteomes" id="UP000189137">
    <property type="component" value="Unassembled WGS sequence"/>
</dbReference>
<accession>A0A031WFV9</accession>
<organism evidence="9">
    <name type="scientific">Clostridioides difficile</name>
    <name type="common">Peptoclostridium difficile</name>
    <dbReference type="NCBI Taxonomy" id="1496"/>
    <lineage>
        <taxon>Bacteria</taxon>
        <taxon>Bacillati</taxon>
        <taxon>Bacillota</taxon>
        <taxon>Clostridia</taxon>
        <taxon>Peptostreptococcales</taxon>
        <taxon>Peptostreptococcaceae</taxon>
        <taxon>Clostridioides</taxon>
    </lineage>
</organism>
<evidence type="ECO:0000313" key="12">
    <source>
        <dbReference type="EMBL" id="SJR95643.1"/>
    </source>
</evidence>
<gene>
    <name evidence="10" type="ORF">BN1095_310045</name>
    <name evidence="9" type="ORF">BN1096_630090</name>
    <name evidence="8" type="ORF">BN1097_620087</name>
    <name evidence="11" type="ORF">KRM00_001369</name>
    <name evidence="13" type="ORF">SAMEA1402399_01169</name>
    <name evidence="12" type="ORF">SAMEA3375112_00835</name>
</gene>
<evidence type="ECO:0000256" key="6">
    <source>
        <dbReference type="SAM" id="Phobius"/>
    </source>
</evidence>
<evidence type="ECO:0000313" key="14">
    <source>
        <dbReference type="Proteomes" id="UP000189137"/>
    </source>
</evidence>
<keyword evidence="3 6" id="KW-0812">Transmembrane</keyword>
<dbReference type="Pfam" id="PF10035">
    <property type="entry name" value="DUF2179"/>
    <property type="match status" value="1"/>
</dbReference>